<dbReference type="AlphaFoldDB" id="R4KLS3"/>
<name>R4KLS3_9FIRM</name>
<dbReference type="Gene3D" id="3.30.920.30">
    <property type="entry name" value="Hypothetical protein"/>
    <property type="match status" value="1"/>
</dbReference>
<evidence type="ECO:0000313" key="1">
    <source>
        <dbReference type="EMBL" id="AGL00581.1"/>
    </source>
</evidence>
<dbReference type="EMBL" id="CP003273">
    <property type="protein sequence ID" value="AGL00581.1"/>
    <property type="molecule type" value="Genomic_DNA"/>
</dbReference>
<dbReference type="KEGG" id="dgi:Desgi_1050"/>
<organism evidence="1 2">
    <name type="scientific">Desulfoscipio gibsoniae DSM 7213</name>
    <dbReference type="NCBI Taxonomy" id="767817"/>
    <lineage>
        <taxon>Bacteria</taxon>
        <taxon>Bacillati</taxon>
        <taxon>Bacillota</taxon>
        <taxon>Clostridia</taxon>
        <taxon>Eubacteriales</taxon>
        <taxon>Desulfallaceae</taxon>
        <taxon>Desulfoscipio</taxon>
    </lineage>
</organism>
<gene>
    <name evidence="1" type="ORF">Desgi_1050</name>
</gene>
<sequence length="80" mass="9450">MGTCSFRVFIKVCKKLGLQKRKMGNRFVWEGIDHKGQYRQVSIHIHAEGRDIPSGTFNKMVKDLGFESEEEFFMYNKFNK</sequence>
<dbReference type="InterPro" id="IPR038570">
    <property type="entry name" value="HicA_sf"/>
</dbReference>
<reference evidence="1 2" key="1">
    <citation type="submission" date="2012-01" db="EMBL/GenBank/DDBJ databases">
        <title>Complete sequence of Desulfotomaculum gibsoniae DSM 7213.</title>
        <authorList>
            <consortium name="US DOE Joint Genome Institute"/>
            <person name="Lucas S."/>
            <person name="Han J."/>
            <person name="Lapidus A."/>
            <person name="Cheng J.-F."/>
            <person name="Goodwin L."/>
            <person name="Pitluck S."/>
            <person name="Peters L."/>
            <person name="Ovchinnikova G."/>
            <person name="Teshima H."/>
            <person name="Detter J.C."/>
            <person name="Han C."/>
            <person name="Tapia R."/>
            <person name="Land M."/>
            <person name="Hauser L."/>
            <person name="Kyrpides N."/>
            <person name="Ivanova N."/>
            <person name="Pagani I."/>
            <person name="Parshina S."/>
            <person name="Plugge C."/>
            <person name="Muyzer G."/>
            <person name="Kuever J."/>
            <person name="Ivanova A."/>
            <person name="Nazina T."/>
            <person name="Klenk H.-P."/>
            <person name="Brambilla E."/>
            <person name="Spring S."/>
            <person name="Stams A.F."/>
            <person name="Woyke T."/>
        </authorList>
    </citation>
    <scope>NUCLEOTIDE SEQUENCE [LARGE SCALE GENOMIC DNA]</scope>
    <source>
        <strain evidence="1 2">DSM 7213</strain>
    </source>
</reference>
<dbReference type="Proteomes" id="UP000013520">
    <property type="component" value="Chromosome"/>
</dbReference>
<proteinExistence type="predicted"/>
<evidence type="ECO:0008006" key="3">
    <source>
        <dbReference type="Google" id="ProtNLM"/>
    </source>
</evidence>
<dbReference type="eggNOG" id="ENOG502ZY1G">
    <property type="taxonomic scope" value="Bacteria"/>
</dbReference>
<evidence type="ECO:0000313" key="2">
    <source>
        <dbReference type="Proteomes" id="UP000013520"/>
    </source>
</evidence>
<protein>
    <recommendedName>
        <fullName evidence="3">Periplasmic or secreted lipoprotein</fullName>
    </recommendedName>
</protein>
<accession>R4KLS3</accession>
<keyword evidence="2" id="KW-1185">Reference proteome</keyword>
<dbReference type="HOGENOM" id="CLU_195875_0_0_9"/>
<dbReference type="STRING" id="767817.Desgi_1050"/>